<accession>A0A9P7JA19</accession>
<dbReference type="GeneID" id="64593282"/>
<sequence length="259" mass="28654">MQTHVVEPYLAVSQAGITVRCYLPVDAGYQDPFLIRVVRGAAWNLSGPVLDVDLGNNTLTFQGSYAKITMPITHATRTSSVAEHNPMKHFIGKQVVVIHGRMKLLRGTLRSLAKGNNFHEAMSSDVASIVHPEVSESPHPTSNPPPSPPPPPQSTSIPHPNPWSLDPSIEPETFVSEEAPSTVPAYDPWRVNPDDVGENDSDIPDSSPTRFLCNSRLSSLLARCQLVLRVLPAPSGTWYQNYHDHQIHFKNKEHWPERG</sequence>
<evidence type="ECO:0000313" key="2">
    <source>
        <dbReference type="EMBL" id="KAG1810289.1"/>
    </source>
</evidence>
<dbReference type="EMBL" id="JABBWE010000001">
    <property type="protein sequence ID" value="KAG1810289.1"/>
    <property type="molecule type" value="Genomic_DNA"/>
</dbReference>
<feature type="region of interest" description="Disordered" evidence="1">
    <location>
        <begin position="132"/>
        <end position="207"/>
    </location>
</feature>
<keyword evidence="3" id="KW-1185">Reference proteome</keyword>
<dbReference type="Proteomes" id="UP000719766">
    <property type="component" value="Unassembled WGS sequence"/>
</dbReference>
<dbReference type="AlphaFoldDB" id="A0A9P7JA19"/>
<dbReference type="OrthoDB" id="2685517at2759"/>
<organism evidence="2 3">
    <name type="scientific">Suillus plorans</name>
    <dbReference type="NCBI Taxonomy" id="116603"/>
    <lineage>
        <taxon>Eukaryota</taxon>
        <taxon>Fungi</taxon>
        <taxon>Dikarya</taxon>
        <taxon>Basidiomycota</taxon>
        <taxon>Agaricomycotina</taxon>
        <taxon>Agaricomycetes</taxon>
        <taxon>Agaricomycetidae</taxon>
        <taxon>Boletales</taxon>
        <taxon>Suillineae</taxon>
        <taxon>Suillaceae</taxon>
        <taxon>Suillus</taxon>
    </lineage>
</organism>
<gene>
    <name evidence="2" type="ORF">HD556DRAFT_1302625</name>
</gene>
<name>A0A9P7JA19_9AGAM</name>
<proteinExistence type="predicted"/>
<dbReference type="RefSeq" id="XP_041167954.1">
    <property type="nucleotide sequence ID" value="XM_041299518.1"/>
</dbReference>
<comment type="caution">
    <text evidence="2">The sequence shown here is derived from an EMBL/GenBank/DDBJ whole genome shotgun (WGS) entry which is preliminary data.</text>
</comment>
<feature type="compositionally biased region" description="Pro residues" evidence="1">
    <location>
        <begin position="141"/>
        <end position="153"/>
    </location>
</feature>
<evidence type="ECO:0000256" key="1">
    <source>
        <dbReference type="SAM" id="MobiDB-lite"/>
    </source>
</evidence>
<evidence type="ECO:0000313" key="3">
    <source>
        <dbReference type="Proteomes" id="UP000719766"/>
    </source>
</evidence>
<protein>
    <submittedName>
        <fullName evidence="2">Uncharacterized protein</fullName>
    </submittedName>
</protein>
<reference evidence="2" key="1">
    <citation type="journal article" date="2020" name="New Phytol.">
        <title>Comparative genomics reveals dynamic genome evolution in host specialist ectomycorrhizal fungi.</title>
        <authorList>
            <person name="Lofgren L.A."/>
            <person name="Nguyen N.H."/>
            <person name="Vilgalys R."/>
            <person name="Ruytinx J."/>
            <person name="Liao H.L."/>
            <person name="Branco S."/>
            <person name="Kuo A."/>
            <person name="LaButti K."/>
            <person name="Lipzen A."/>
            <person name="Andreopoulos W."/>
            <person name="Pangilinan J."/>
            <person name="Riley R."/>
            <person name="Hundley H."/>
            <person name="Na H."/>
            <person name="Barry K."/>
            <person name="Grigoriev I.V."/>
            <person name="Stajich J.E."/>
            <person name="Kennedy P.G."/>
        </authorList>
    </citation>
    <scope>NUCLEOTIDE SEQUENCE</scope>
    <source>
        <strain evidence="2">S12</strain>
    </source>
</reference>